<accession>A0ABT0HRW1</accession>
<feature type="chain" id="PRO_5046780595" evidence="2">
    <location>
        <begin position="25"/>
        <end position="587"/>
    </location>
</feature>
<dbReference type="Gene3D" id="3.60.21.10">
    <property type="match status" value="1"/>
</dbReference>
<dbReference type="SUPFAM" id="SSF56300">
    <property type="entry name" value="Metallo-dependent phosphatases"/>
    <property type="match status" value="1"/>
</dbReference>
<gene>
    <name evidence="5" type="ORF">M0L20_20480</name>
</gene>
<evidence type="ECO:0000256" key="2">
    <source>
        <dbReference type="SAM" id="SignalP"/>
    </source>
</evidence>
<dbReference type="Pfam" id="PF00149">
    <property type="entry name" value="Metallophos"/>
    <property type="match status" value="1"/>
</dbReference>
<dbReference type="RefSeq" id="WP_248478810.1">
    <property type="nucleotide sequence ID" value="NZ_JALPRF010000003.1"/>
</dbReference>
<evidence type="ECO:0000259" key="3">
    <source>
        <dbReference type="Pfam" id="PF00149"/>
    </source>
</evidence>
<evidence type="ECO:0000313" key="6">
    <source>
        <dbReference type="Proteomes" id="UP001202180"/>
    </source>
</evidence>
<dbReference type="InterPro" id="IPR029052">
    <property type="entry name" value="Metallo-depent_PP-like"/>
</dbReference>
<evidence type="ECO:0000259" key="4">
    <source>
        <dbReference type="Pfam" id="PF16656"/>
    </source>
</evidence>
<dbReference type="EMBL" id="JALPRF010000003">
    <property type="protein sequence ID" value="MCK8494255.1"/>
    <property type="molecule type" value="Genomic_DNA"/>
</dbReference>
<feature type="domain" description="Calcineurin-like phosphoesterase" evidence="3">
    <location>
        <begin position="122"/>
        <end position="324"/>
    </location>
</feature>
<comment type="caution">
    <text evidence="5">The sequence shown here is derived from an EMBL/GenBank/DDBJ whole genome shotgun (WGS) entry which is preliminary data.</text>
</comment>
<proteinExistence type="predicted"/>
<dbReference type="InterPro" id="IPR004843">
    <property type="entry name" value="Calcineurin-like_PHP"/>
</dbReference>
<reference evidence="5 6" key="1">
    <citation type="submission" date="2022-04" db="EMBL/GenBank/DDBJ databases">
        <title>Spirosoma sp. strain RP8 genome sequencing and assembly.</title>
        <authorList>
            <person name="Jung Y."/>
        </authorList>
    </citation>
    <scope>NUCLEOTIDE SEQUENCE [LARGE SCALE GENOMIC DNA]</scope>
    <source>
        <strain evidence="5 6">RP8</strain>
    </source>
</reference>
<feature type="domain" description="Purple acid phosphatase N-terminal" evidence="4">
    <location>
        <begin position="33"/>
        <end position="111"/>
    </location>
</feature>
<dbReference type="PANTHER" id="PTHR45867">
    <property type="entry name" value="PURPLE ACID PHOSPHATASE"/>
    <property type="match status" value="1"/>
</dbReference>
<name>A0ABT0HRW1_9BACT</name>
<dbReference type="Proteomes" id="UP001202180">
    <property type="component" value="Unassembled WGS sequence"/>
</dbReference>
<sequence>MIRKYTAPVLWLVCLFLSEAAANAQTVTRSPYLQVVTPTSITVRWRTDQPTSSRVRFGANADQLTQAVSDPALTTEHVVTLTGLQAATRYFYAIGTNTNDLMASGEQYFQTSPTAGSTVPVRIWALGDFGSGTANQFAVLEKYRNATKDRPADIWLWLGDNAYNQGYDSQYQQNVFNVYTDLLKRLPVWPTPGNHEYVDNPNNLDIDYFRLVNVPQQAEAGGVASGSKRNYSFDYANIHFVSLDSQGNDGGRVYDPNGRQAQWLVKDLAANRQPWTIVFFHHPPYTKGSHDSDNANDLIQIRQQLLPILEQYQVDLVLSGHSHLYERSYLMKGHYGQSTTFDKSQHAVSTGNARYDGSPNSCPIMNKQAGTIYVVNGSGGQLGWQSVGYPHPAMVYSDNQVGGSMVIDVTDNRLDAQWVAADGVVRDKFTVLKKVNQRRYFLTTPGKPLTLTASWPGNYTWNSGQTGRTITVAPTASATYTVTDQSGCLLDAFAVDVDNPTNTDVRFEGQLAIYPNAATGSATIKVAIPSPKTIDVHVTDSQGVVMFEKQYVNTAQITESITLPASGEYRFIARVGTDVLSRISFRL</sequence>
<feature type="signal peptide" evidence="2">
    <location>
        <begin position="1"/>
        <end position="24"/>
    </location>
</feature>
<dbReference type="InterPro" id="IPR008963">
    <property type="entry name" value="Purple_acid_Pase-like_N"/>
</dbReference>
<organism evidence="5 6">
    <name type="scientific">Spirosoma liriopis</name>
    <dbReference type="NCBI Taxonomy" id="2937440"/>
    <lineage>
        <taxon>Bacteria</taxon>
        <taxon>Pseudomonadati</taxon>
        <taxon>Bacteroidota</taxon>
        <taxon>Cytophagia</taxon>
        <taxon>Cytophagales</taxon>
        <taxon>Cytophagaceae</taxon>
        <taxon>Spirosoma</taxon>
    </lineage>
</organism>
<evidence type="ECO:0000313" key="5">
    <source>
        <dbReference type="EMBL" id="MCK8494255.1"/>
    </source>
</evidence>
<keyword evidence="6" id="KW-1185">Reference proteome</keyword>
<dbReference type="PANTHER" id="PTHR45867:SF3">
    <property type="entry name" value="ACID PHOSPHATASE TYPE 7"/>
    <property type="match status" value="1"/>
</dbReference>
<dbReference type="Gene3D" id="2.60.40.380">
    <property type="entry name" value="Purple acid phosphatase-like, N-terminal"/>
    <property type="match status" value="1"/>
</dbReference>
<evidence type="ECO:0000256" key="1">
    <source>
        <dbReference type="ARBA" id="ARBA00022729"/>
    </source>
</evidence>
<keyword evidence="1 2" id="KW-0732">Signal</keyword>
<dbReference type="SUPFAM" id="SSF49363">
    <property type="entry name" value="Purple acid phosphatase, N-terminal domain"/>
    <property type="match status" value="1"/>
</dbReference>
<dbReference type="Pfam" id="PF16656">
    <property type="entry name" value="Pur_ac_phosph_N"/>
    <property type="match status" value="1"/>
</dbReference>
<dbReference type="InterPro" id="IPR015914">
    <property type="entry name" value="PAPs_N"/>
</dbReference>
<protein>
    <submittedName>
        <fullName evidence="5">Metallophosphoesterase family protein</fullName>
    </submittedName>
</protein>